<feature type="transmembrane region" description="Helical" evidence="11">
    <location>
        <begin position="281"/>
        <end position="301"/>
    </location>
</feature>
<dbReference type="InterPro" id="IPR039421">
    <property type="entry name" value="Type_1_exporter"/>
</dbReference>
<dbReference type="Gene3D" id="3.40.50.300">
    <property type="entry name" value="P-loop containing nucleotide triphosphate hydrolases"/>
    <property type="match status" value="2"/>
</dbReference>
<dbReference type="AlphaFoldDB" id="A0AAU9K1M8"/>
<protein>
    <submittedName>
        <fullName evidence="14">Uncharacterized protein</fullName>
    </submittedName>
</protein>
<feature type="transmembrane region" description="Helical" evidence="11">
    <location>
        <begin position="47"/>
        <end position="71"/>
    </location>
</feature>
<dbReference type="EMBL" id="CAJZBQ010000053">
    <property type="protein sequence ID" value="CAG9331647.1"/>
    <property type="molecule type" value="Genomic_DNA"/>
</dbReference>
<evidence type="ECO:0000313" key="15">
    <source>
        <dbReference type="Proteomes" id="UP001162131"/>
    </source>
</evidence>
<dbReference type="GO" id="GO:0015421">
    <property type="term" value="F:ABC-type oligopeptide transporter activity"/>
    <property type="evidence" value="ECO:0007669"/>
    <property type="project" value="TreeGrafter"/>
</dbReference>
<keyword evidence="4 11" id="KW-0812">Transmembrane</keyword>
<feature type="transmembrane region" description="Helical" evidence="11">
    <location>
        <begin position="922"/>
        <end position="943"/>
    </location>
</feature>
<keyword evidence="7" id="KW-0067">ATP-binding</keyword>
<feature type="transmembrane region" description="Helical" evidence="11">
    <location>
        <begin position="775"/>
        <end position="799"/>
    </location>
</feature>
<feature type="domain" description="ABC transporter" evidence="12">
    <location>
        <begin position="376"/>
        <end position="609"/>
    </location>
</feature>
<dbReference type="SMART" id="SM00382">
    <property type="entry name" value="AAA"/>
    <property type="match status" value="2"/>
</dbReference>
<evidence type="ECO:0000259" key="12">
    <source>
        <dbReference type="PROSITE" id="PS50893"/>
    </source>
</evidence>
<comment type="similarity">
    <text evidence="2">Belongs to the ABC transporter superfamily. ABCB family. Multidrug resistance exporter (TC 3.A.1.201) subfamily.</text>
</comment>
<dbReference type="GO" id="GO:0005743">
    <property type="term" value="C:mitochondrial inner membrane"/>
    <property type="evidence" value="ECO:0007669"/>
    <property type="project" value="TreeGrafter"/>
</dbReference>
<name>A0AAU9K1M8_9CILI</name>
<reference evidence="14" key="1">
    <citation type="submission" date="2021-09" db="EMBL/GenBank/DDBJ databases">
        <authorList>
            <consortium name="AG Swart"/>
            <person name="Singh M."/>
            <person name="Singh A."/>
            <person name="Seah K."/>
            <person name="Emmerich C."/>
        </authorList>
    </citation>
    <scope>NUCLEOTIDE SEQUENCE</scope>
    <source>
        <strain evidence="14">ATCC30299</strain>
    </source>
</reference>
<dbReference type="InterPro" id="IPR003593">
    <property type="entry name" value="AAA+_ATPase"/>
</dbReference>
<keyword evidence="15" id="KW-1185">Reference proteome</keyword>
<feature type="transmembrane region" description="Helical" evidence="11">
    <location>
        <begin position="887"/>
        <end position="910"/>
    </location>
</feature>
<keyword evidence="3" id="KW-0813">Transport</keyword>
<dbReference type="Proteomes" id="UP001162131">
    <property type="component" value="Unassembled WGS sequence"/>
</dbReference>
<dbReference type="GO" id="GO:0090374">
    <property type="term" value="P:oligopeptide export from mitochondrion"/>
    <property type="evidence" value="ECO:0007669"/>
    <property type="project" value="TreeGrafter"/>
</dbReference>
<evidence type="ECO:0000313" key="14">
    <source>
        <dbReference type="EMBL" id="CAG9331647.1"/>
    </source>
</evidence>
<dbReference type="InterPro" id="IPR017871">
    <property type="entry name" value="ABC_transporter-like_CS"/>
</dbReference>
<feature type="domain" description="ABC transmembrane type-1" evidence="13">
    <location>
        <begin position="661"/>
        <end position="948"/>
    </location>
</feature>
<sequence length="1215" mass="136732">MKKELLFNEENDGEDDKVPLKIKEKNTAILEMSFIDLYRFSLWSDYILLWLGLIFTVIFSVLPLFLVIKIGDLIDAMYKNRDNFDELYEEGTSIAVVQFILGPITVIAGWVAVVSFIRLGNNTGLKWKNVYFKAIINKPIKWFDKHNPAEFGSSIDLDCNTIEQASGEKVMLLLSSIVLFIATWMVAFFINLQLTLIALIMLPIQIITAYSIDKASYQSTVIAQEKYKTAGGIAEESLEGVKTVSSCNSQDFLAKSYQKELEPLKNFTTVMGTLHGLGWSIFFLILFTFSGTIFYFGSLFFENEVDNWSDGEKCQAKHVVMIFFATSMSAFYLGTAVPLLQFIQNGKIAAGRVMKIIVKTKKYDGYRRTDDLKGEIEFKNVHFSYSSNKVLEGVSFKVQTGESLAIVGETGSGKSTIIQLIEGFYYCKIGFVLIDGINIKEFDLSSLRESIGLVSQEPILFNTTIKENIRIGKLSSSDSEIYDAAAEAEANHFIENLENAYETYVGIKGSQISGGQKQRIAIARAMIKKPKILLLDEATSALDVNTEKKIQKTFDKIMKGRTTIIVAQRLSTIKNAEKIIVLNHGKIVESGSHESLIEENGIYARLQAVQKNIEKESSYKSLKIKENKNLELKLEEGIIQQEKTSKTFARILWFAKKYWYWLILASLCAIITGILFPIFGYIFSDNVFILIEKTGSDMTDSTKTNMYYLFIEASIIIFSLTILCAALSRVTALYTYDLRYQGLKSLLNYDQKYFDKPSSNPSTLSYRLASDCEKISSIGGPILGLQSLVLTAILGGIIIASMHDIPLSILVLVLLPIVMITGGKGEFMQLKGISHSDLKNTTEIASDALTNIKTVHSFNRQEYFYREYISATEAENKRVLKSSYCNGVMFSVRYMAMYFLWGIVGWFGTYRIKEGKLEIKDMFTVFFCIMFSSWGLMIVGALAPDISGGIESAKHMFRIIDYKPEINAESEAGIFLPIFGNIIFRNVCFKYENRNNVVLNNVNFEIKVGKRVGITGTTGSGKSTIAQLIMRFYDPVSGSIEIDDRPIKDYNIAYLRDCICWVGQEPILFKGSILYNMKIAKENATLNEINEAIFKSQAINIVNKYSIDSDVGLRGNKLSGGEKQRIAIARALLRKPKILILDEATSALDSVTESNLQENLQKEKFTIVAIAHKLKTIQNYDLIILLEMGTIIEMGSHNLLMNIEDGHYKKLFQAS</sequence>
<gene>
    <name evidence="14" type="ORF">BSTOLATCC_MIC53712</name>
</gene>
<dbReference type="PROSITE" id="PS00211">
    <property type="entry name" value="ABC_TRANSPORTER_1"/>
    <property type="match status" value="2"/>
</dbReference>
<feature type="transmembrane region" description="Helical" evidence="11">
    <location>
        <begin position="321"/>
        <end position="343"/>
    </location>
</feature>
<dbReference type="Pfam" id="PF00005">
    <property type="entry name" value="ABC_tran"/>
    <property type="match status" value="2"/>
</dbReference>
<evidence type="ECO:0000256" key="8">
    <source>
        <dbReference type="ARBA" id="ARBA00022989"/>
    </source>
</evidence>
<dbReference type="InterPro" id="IPR027417">
    <property type="entry name" value="P-loop_NTPase"/>
</dbReference>
<feature type="domain" description="ABC transporter" evidence="12">
    <location>
        <begin position="982"/>
        <end position="1213"/>
    </location>
</feature>
<dbReference type="GO" id="GO:0005524">
    <property type="term" value="F:ATP binding"/>
    <property type="evidence" value="ECO:0007669"/>
    <property type="project" value="UniProtKB-KW"/>
</dbReference>
<keyword evidence="6" id="KW-0547">Nucleotide-binding</keyword>
<dbReference type="Pfam" id="PF00664">
    <property type="entry name" value="ABC_membrane"/>
    <property type="match status" value="2"/>
</dbReference>
<feature type="domain" description="ABC transmembrane type-1" evidence="13">
    <location>
        <begin position="50"/>
        <end position="345"/>
    </location>
</feature>
<feature type="transmembrane region" description="Helical" evidence="11">
    <location>
        <begin position="91"/>
        <end position="117"/>
    </location>
</feature>
<dbReference type="Gene3D" id="1.20.1560.10">
    <property type="entry name" value="ABC transporter type 1, transmembrane domain"/>
    <property type="match status" value="1"/>
</dbReference>
<feature type="transmembrane region" description="Helical" evidence="11">
    <location>
        <begin position="706"/>
        <end position="727"/>
    </location>
</feature>
<evidence type="ECO:0000256" key="6">
    <source>
        <dbReference type="ARBA" id="ARBA00022741"/>
    </source>
</evidence>
<proteinExistence type="inferred from homology"/>
<organism evidence="14 15">
    <name type="scientific">Blepharisma stoltei</name>
    <dbReference type="NCBI Taxonomy" id="1481888"/>
    <lineage>
        <taxon>Eukaryota</taxon>
        <taxon>Sar</taxon>
        <taxon>Alveolata</taxon>
        <taxon>Ciliophora</taxon>
        <taxon>Postciliodesmatophora</taxon>
        <taxon>Heterotrichea</taxon>
        <taxon>Heterotrichida</taxon>
        <taxon>Blepharismidae</taxon>
        <taxon>Blepharisma</taxon>
    </lineage>
</organism>
<dbReference type="FunFam" id="3.40.50.300:FF:000240">
    <property type="entry name" value="ABC transporter B family member 20"/>
    <property type="match status" value="1"/>
</dbReference>
<comment type="subcellular location">
    <subcellularLocation>
        <location evidence="1">Membrane</location>
        <topology evidence="1">Multi-pass membrane protein</topology>
    </subcellularLocation>
</comment>
<dbReference type="SUPFAM" id="SSF90123">
    <property type="entry name" value="ABC transporter transmembrane region"/>
    <property type="match status" value="2"/>
</dbReference>
<keyword evidence="10" id="KW-0325">Glycoprotein</keyword>
<evidence type="ECO:0000256" key="10">
    <source>
        <dbReference type="ARBA" id="ARBA00023180"/>
    </source>
</evidence>
<dbReference type="SUPFAM" id="SSF52540">
    <property type="entry name" value="P-loop containing nucleoside triphosphate hydrolases"/>
    <property type="match status" value="2"/>
</dbReference>
<dbReference type="PANTHER" id="PTHR43394">
    <property type="entry name" value="ATP-DEPENDENT PERMEASE MDL1, MITOCHONDRIAL"/>
    <property type="match status" value="1"/>
</dbReference>
<keyword evidence="5" id="KW-0677">Repeat</keyword>
<dbReference type="CDD" id="cd18578">
    <property type="entry name" value="ABC_6TM_Pgp_ABCB1_D2_like"/>
    <property type="match status" value="1"/>
</dbReference>
<comment type="caution">
    <text evidence="14">The sequence shown here is derived from an EMBL/GenBank/DDBJ whole genome shotgun (WGS) entry which is preliminary data.</text>
</comment>
<keyword evidence="8 11" id="KW-1133">Transmembrane helix</keyword>
<dbReference type="PROSITE" id="PS50929">
    <property type="entry name" value="ABC_TM1F"/>
    <property type="match status" value="2"/>
</dbReference>
<evidence type="ECO:0000256" key="1">
    <source>
        <dbReference type="ARBA" id="ARBA00004141"/>
    </source>
</evidence>
<evidence type="ECO:0000256" key="11">
    <source>
        <dbReference type="SAM" id="Phobius"/>
    </source>
</evidence>
<accession>A0AAU9K1M8</accession>
<dbReference type="PANTHER" id="PTHR43394:SF1">
    <property type="entry name" value="ATP-BINDING CASSETTE SUB-FAMILY B MEMBER 10, MITOCHONDRIAL"/>
    <property type="match status" value="1"/>
</dbReference>
<evidence type="ECO:0000256" key="9">
    <source>
        <dbReference type="ARBA" id="ARBA00023136"/>
    </source>
</evidence>
<evidence type="ECO:0000256" key="3">
    <source>
        <dbReference type="ARBA" id="ARBA00022448"/>
    </source>
</evidence>
<feature type="transmembrane region" description="Helical" evidence="11">
    <location>
        <begin position="805"/>
        <end position="823"/>
    </location>
</feature>
<evidence type="ECO:0000256" key="4">
    <source>
        <dbReference type="ARBA" id="ARBA00022692"/>
    </source>
</evidence>
<feature type="transmembrane region" description="Helical" evidence="11">
    <location>
        <begin position="658"/>
        <end position="683"/>
    </location>
</feature>
<evidence type="ECO:0000256" key="5">
    <source>
        <dbReference type="ARBA" id="ARBA00022737"/>
    </source>
</evidence>
<evidence type="ECO:0000256" key="2">
    <source>
        <dbReference type="ARBA" id="ARBA00007577"/>
    </source>
</evidence>
<evidence type="ECO:0000259" key="13">
    <source>
        <dbReference type="PROSITE" id="PS50929"/>
    </source>
</evidence>
<dbReference type="FunFam" id="3.40.50.300:FF:000604">
    <property type="entry name" value="ABC transporter B family member 28"/>
    <property type="match status" value="1"/>
</dbReference>
<dbReference type="InterPro" id="IPR003439">
    <property type="entry name" value="ABC_transporter-like_ATP-bd"/>
</dbReference>
<dbReference type="InterPro" id="IPR036640">
    <property type="entry name" value="ABC1_TM_sf"/>
</dbReference>
<evidence type="ECO:0000256" key="7">
    <source>
        <dbReference type="ARBA" id="ARBA00022840"/>
    </source>
</evidence>
<dbReference type="GO" id="GO:0016887">
    <property type="term" value="F:ATP hydrolysis activity"/>
    <property type="evidence" value="ECO:0007669"/>
    <property type="project" value="InterPro"/>
</dbReference>
<keyword evidence="9 11" id="KW-0472">Membrane</keyword>
<dbReference type="CDD" id="cd18577">
    <property type="entry name" value="ABC_6TM_Pgp_ABCB1_D1_like"/>
    <property type="match status" value="1"/>
</dbReference>
<feature type="transmembrane region" description="Helical" evidence="11">
    <location>
        <begin position="170"/>
        <end position="190"/>
    </location>
</feature>
<dbReference type="InterPro" id="IPR011527">
    <property type="entry name" value="ABC1_TM_dom"/>
</dbReference>
<dbReference type="PROSITE" id="PS50893">
    <property type="entry name" value="ABC_TRANSPORTER_2"/>
    <property type="match status" value="2"/>
</dbReference>